<evidence type="ECO:0000259" key="1">
    <source>
        <dbReference type="Pfam" id="PF04316"/>
    </source>
</evidence>
<reference evidence="3" key="1">
    <citation type="submission" date="2017-07" db="EMBL/GenBank/DDBJ databases">
        <authorList>
            <person name="Varghese N."/>
            <person name="Submissions S."/>
        </authorList>
    </citation>
    <scope>NUCLEOTIDE SEQUENCE [LARGE SCALE GENOMIC DNA]</scope>
    <source>
        <strain evidence="3">NLAE-zl-C134</strain>
    </source>
</reference>
<evidence type="ECO:0000313" key="2">
    <source>
        <dbReference type="EMBL" id="SUQ12724.1"/>
    </source>
</evidence>
<evidence type="ECO:0000313" key="3">
    <source>
        <dbReference type="Proteomes" id="UP000254051"/>
    </source>
</evidence>
<feature type="domain" description="Anti-sigma-28 factor FlgM C-terminal" evidence="1">
    <location>
        <begin position="68"/>
        <end position="97"/>
    </location>
</feature>
<proteinExistence type="predicted"/>
<dbReference type="InterPro" id="IPR031316">
    <property type="entry name" value="FlgM_C"/>
</dbReference>
<dbReference type="InterPro" id="IPR035890">
    <property type="entry name" value="Anti-sigma-28_factor_FlgM_sf"/>
</dbReference>
<accession>A0A316A3A0</accession>
<name>A0A316A3A0_9FIRM</name>
<dbReference type="Pfam" id="PF04316">
    <property type="entry name" value="FlgM"/>
    <property type="match status" value="1"/>
</dbReference>
<keyword evidence="3" id="KW-1185">Reference proteome</keyword>
<dbReference type="AlphaFoldDB" id="A0A316A3A0"/>
<dbReference type="RefSeq" id="WP_109708722.1">
    <property type="nucleotide sequence ID" value="NZ_QGDS01000001.1"/>
</dbReference>
<organism evidence="2 3">
    <name type="scientific">Faecalicatena contorta</name>
    <dbReference type="NCBI Taxonomy" id="39482"/>
    <lineage>
        <taxon>Bacteria</taxon>
        <taxon>Bacillati</taxon>
        <taxon>Bacillota</taxon>
        <taxon>Clostridia</taxon>
        <taxon>Lachnospirales</taxon>
        <taxon>Lachnospiraceae</taxon>
        <taxon>Faecalicatena</taxon>
    </lineage>
</organism>
<dbReference type="OrthoDB" id="2064085at2"/>
<gene>
    <name evidence="2" type="ORF">SAMN05216529_101621</name>
</gene>
<dbReference type="SUPFAM" id="SSF101498">
    <property type="entry name" value="Anti-sigma factor FlgM"/>
    <property type="match status" value="1"/>
</dbReference>
<dbReference type="Proteomes" id="UP000254051">
    <property type="component" value="Unassembled WGS sequence"/>
</dbReference>
<sequence length="106" mass="12001">MGISIDSVRHRYIKQTASNIADNKNVSISGKSKHFDEILITSNSRQVEEKKMTEDLTKRVLSEVSRPTPEVKVEELKQSIAEGTYQVDIDKLVGRILLQKGEQTDE</sequence>
<protein>
    <submittedName>
        <fullName evidence="2">Anti-sigma-28 factor, FlgM</fullName>
    </submittedName>
</protein>
<dbReference type="EMBL" id="UHJJ01000001">
    <property type="protein sequence ID" value="SUQ12724.1"/>
    <property type="molecule type" value="Genomic_DNA"/>
</dbReference>